<evidence type="ECO:0000313" key="3">
    <source>
        <dbReference type="Proteomes" id="UP000230750"/>
    </source>
</evidence>
<evidence type="ECO:0000313" key="2">
    <source>
        <dbReference type="EMBL" id="PIK49227.1"/>
    </source>
</evidence>
<dbReference type="EMBL" id="MRZV01000475">
    <property type="protein sequence ID" value="PIK49227.1"/>
    <property type="molecule type" value="Genomic_DNA"/>
</dbReference>
<evidence type="ECO:0000256" key="1">
    <source>
        <dbReference type="SAM" id="Coils"/>
    </source>
</evidence>
<proteinExistence type="predicted"/>
<reference evidence="2 3" key="1">
    <citation type="journal article" date="2017" name="PLoS Biol.">
        <title>The sea cucumber genome provides insights into morphological evolution and visceral regeneration.</title>
        <authorList>
            <person name="Zhang X."/>
            <person name="Sun L."/>
            <person name="Yuan J."/>
            <person name="Sun Y."/>
            <person name="Gao Y."/>
            <person name="Zhang L."/>
            <person name="Li S."/>
            <person name="Dai H."/>
            <person name="Hamel J.F."/>
            <person name="Liu C."/>
            <person name="Yu Y."/>
            <person name="Liu S."/>
            <person name="Lin W."/>
            <person name="Guo K."/>
            <person name="Jin S."/>
            <person name="Xu P."/>
            <person name="Storey K.B."/>
            <person name="Huan P."/>
            <person name="Zhang T."/>
            <person name="Zhou Y."/>
            <person name="Zhang J."/>
            <person name="Lin C."/>
            <person name="Li X."/>
            <person name="Xing L."/>
            <person name="Huo D."/>
            <person name="Sun M."/>
            <person name="Wang L."/>
            <person name="Mercier A."/>
            <person name="Li F."/>
            <person name="Yang H."/>
            <person name="Xiang J."/>
        </authorList>
    </citation>
    <scope>NUCLEOTIDE SEQUENCE [LARGE SCALE GENOMIC DNA]</scope>
    <source>
        <strain evidence="2">Shaxun</strain>
        <tissue evidence="2">Muscle</tissue>
    </source>
</reference>
<accession>A0A2G8KMM8</accession>
<sequence length="211" mass="24348">MAEKIAENKKVRRNHKGQLTRTLTALKSTCRKEEVIADTIKELLQKAERQFDAIEEVHHEIVELLSDEEFEKEEKWMLECQEQFFEEKQKVLQKLKEIEKEEPTKKTTKAPGDTLTTSMDGFKLALELPKAEIPHYDGDPTKFWSFIKNFEVNVAEKLSSDEARLSYLIQLTGGKARSSIECCVLLGDKGYEKAKEILKIQFGQPILSCMH</sequence>
<gene>
    <name evidence="2" type="ORF">BSL78_13914</name>
</gene>
<protein>
    <submittedName>
        <fullName evidence="2">Gag-Pol polyprotein</fullName>
    </submittedName>
</protein>
<keyword evidence="1" id="KW-0175">Coiled coil</keyword>
<dbReference type="Proteomes" id="UP000230750">
    <property type="component" value="Unassembled WGS sequence"/>
</dbReference>
<keyword evidence="3" id="KW-1185">Reference proteome</keyword>
<comment type="caution">
    <text evidence="2">The sequence shown here is derived from an EMBL/GenBank/DDBJ whole genome shotgun (WGS) entry which is preliminary data.</text>
</comment>
<dbReference type="PANTHER" id="PTHR47331">
    <property type="entry name" value="PHD-TYPE DOMAIN-CONTAINING PROTEIN"/>
    <property type="match status" value="1"/>
</dbReference>
<dbReference type="AlphaFoldDB" id="A0A2G8KMM8"/>
<name>A0A2G8KMM8_STIJA</name>
<feature type="coiled-coil region" evidence="1">
    <location>
        <begin position="30"/>
        <end position="57"/>
    </location>
</feature>
<organism evidence="2 3">
    <name type="scientific">Stichopus japonicus</name>
    <name type="common">Sea cucumber</name>
    <dbReference type="NCBI Taxonomy" id="307972"/>
    <lineage>
        <taxon>Eukaryota</taxon>
        <taxon>Metazoa</taxon>
        <taxon>Echinodermata</taxon>
        <taxon>Eleutherozoa</taxon>
        <taxon>Echinozoa</taxon>
        <taxon>Holothuroidea</taxon>
        <taxon>Aspidochirotacea</taxon>
        <taxon>Aspidochirotida</taxon>
        <taxon>Stichopodidae</taxon>
        <taxon>Apostichopus</taxon>
    </lineage>
</organism>
<dbReference type="OrthoDB" id="10068075at2759"/>